<protein>
    <submittedName>
        <fullName evidence="1">Uncharacterized protein</fullName>
    </submittedName>
</protein>
<evidence type="ECO:0000313" key="2">
    <source>
        <dbReference type="Proteomes" id="UP001174136"/>
    </source>
</evidence>
<sequence length="130" mass="14452">MDTLPIEFLTSPVCVRSMTSGTNTGTCHLQKFSDDSAFVGCVSGGQAIKCRRLVDSSVEWCEQNHLLLNISKTKEMVVDFRWTRVPLSPVSIQVEDVEVIQSYKYLFLGAYSEEALNLSMSQSCSTEVDS</sequence>
<keyword evidence="2" id="KW-1185">Reference proteome</keyword>
<evidence type="ECO:0000313" key="1">
    <source>
        <dbReference type="EMBL" id="KAK0151673.1"/>
    </source>
</evidence>
<proteinExistence type="predicted"/>
<name>A0AA47N3E5_MERPO</name>
<dbReference type="EMBL" id="JAOPHQ010001181">
    <property type="protein sequence ID" value="KAK0151673.1"/>
    <property type="molecule type" value="Genomic_DNA"/>
</dbReference>
<organism evidence="1 2">
    <name type="scientific">Merluccius polli</name>
    <name type="common">Benguela hake</name>
    <name type="synonym">Merluccius cadenati</name>
    <dbReference type="NCBI Taxonomy" id="89951"/>
    <lineage>
        <taxon>Eukaryota</taxon>
        <taxon>Metazoa</taxon>
        <taxon>Chordata</taxon>
        <taxon>Craniata</taxon>
        <taxon>Vertebrata</taxon>
        <taxon>Euteleostomi</taxon>
        <taxon>Actinopterygii</taxon>
        <taxon>Neopterygii</taxon>
        <taxon>Teleostei</taxon>
        <taxon>Neoteleostei</taxon>
        <taxon>Acanthomorphata</taxon>
        <taxon>Zeiogadaria</taxon>
        <taxon>Gadariae</taxon>
        <taxon>Gadiformes</taxon>
        <taxon>Gadoidei</taxon>
        <taxon>Merlucciidae</taxon>
        <taxon>Merluccius</taxon>
    </lineage>
</organism>
<comment type="caution">
    <text evidence="1">The sequence shown here is derived from an EMBL/GenBank/DDBJ whole genome shotgun (WGS) entry which is preliminary data.</text>
</comment>
<dbReference type="AlphaFoldDB" id="A0AA47N3E5"/>
<reference evidence="1" key="1">
    <citation type="journal article" date="2023" name="Front. Mar. Sci.">
        <title>A new Merluccius polli reference genome to investigate the effects of global change in West African waters.</title>
        <authorList>
            <person name="Mateo J.L."/>
            <person name="Blanco-Fernandez C."/>
            <person name="Garcia-Vazquez E."/>
            <person name="Machado-Schiaffino G."/>
        </authorList>
    </citation>
    <scope>NUCLEOTIDE SEQUENCE</scope>
    <source>
        <strain evidence="1">C29</strain>
        <tissue evidence="1">Fin</tissue>
    </source>
</reference>
<accession>A0AA47N3E5</accession>
<gene>
    <name evidence="1" type="ORF">N1851_007026</name>
</gene>
<dbReference type="Proteomes" id="UP001174136">
    <property type="component" value="Unassembled WGS sequence"/>
</dbReference>